<dbReference type="InterPro" id="IPR025669">
    <property type="entry name" value="AAA_dom"/>
</dbReference>
<evidence type="ECO:0000313" key="2">
    <source>
        <dbReference type="EMBL" id="XAD52930.1"/>
    </source>
</evidence>
<dbReference type="Proteomes" id="UP001453229">
    <property type="component" value="Chromosome"/>
</dbReference>
<evidence type="ECO:0000313" key="3">
    <source>
        <dbReference type="Proteomes" id="UP001453229"/>
    </source>
</evidence>
<dbReference type="Gene3D" id="3.40.50.300">
    <property type="entry name" value="P-loop containing nucleotide triphosphate hydrolases"/>
    <property type="match status" value="1"/>
</dbReference>
<dbReference type="InterPro" id="IPR027417">
    <property type="entry name" value="P-loop_NTPase"/>
</dbReference>
<dbReference type="PANTHER" id="PTHR13696:SF96">
    <property type="entry name" value="COBQ_COBB_MIND_PARA NUCLEOTIDE BINDING DOMAIN-CONTAINING PROTEIN"/>
    <property type="match status" value="1"/>
</dbReference>
<protein>
    <submittedName>
        <fullName evidence="2">ParA family protein</fullName>
    </submittedName>
</protein>
<dbReference type="RefSeq" id="WP_087721001.1">
    <property type="nucleotide sequence ID" value="NZ_CP151919.1"/>
</dbReference>
<dbReference type="EMBL" id="CP151919">
    <property type="protein sequence ID" value="XAD52930.1"/>
    <property type="molecule type" value="Genomic_DNA"/>
</dbReference>
<dbReference type="InterPro" id="IPR050678">
    <property type="entry name" value="DNA_Partitioning_ATPase"/>
</dbReference>
<reference evidence="2 3" key="1">
    <citation type="submission" date="2024-04" db="EMBL/GenBank/DDBJ databases">
        <title>Salinicola lusitanus LLJ914,a marine bacterium isolated from the Okinawa Trough.</title>
        <authorList>
            <person name="Li J."/>
        </authorList>
    </citation>
    <scope>NUCLEOTIDE SEQUENCE [LARGE SCALE GENOMIC DNA]</scope>
    <source>
        <strain evidence="2 3">LLJ914</strain>
    </source>
</reference>
<keyword evidence="3" id="KW-1185">Reference proteome</keyword>
<dbReference type="SUPFAM" id="SSF52540">
    <property type="entry name" value="P-loop containing nucleoside triphosphate hydrolases"/>
    <property type="match status" value="1"/>
</dbReference>
<organism evidence="2 3">
    <name type="scientific">Salinicola lusitanus</name>
    <dbReference type="NCBI Taxonomy" id="1949085"/>
    <lineage>
        <taxon>Bacteria</taxon>
        <taxon>Pseudomonadati</taxon>
        <taxon>Pseudomonadota</taxon>
        <taxon>Gammaproteobacteria</taxon>
        <taxon>Oceanospirillales</taxon>
        <taxon>Halomonadaceae</taxon>
        <taxon>Salinicola</taxon>
    </lineage>
</organism>
<dbReference type="CDD" id="cd02042">
    <property type="entry name" value="ParAB_family"/>
    <property type="match status" value="1"/>
</dbReference>
<feature type="domain" description="AAA" evidence="1">
    <location>
        <begin position="2"/>
        <end position="171"/>
    </location>
</feature>
<sequence>MRVSATVCSKGGVGKTTTTANLGGLLADAGLRVLLIDLDSQPTLSSYYELSQPAPGGVYELLATELVDLDQIISHTAIPNLDIIVSNDYRNQLQQLLLNAPNGRFRLIDLLDRFADRYDAILIDTQGARSVILEMAVMAADRLISPIVPELLTAREFVRGTQGMLNELRELARYTRFEVPPVSILLNKMTDQLRDARDIADSIRTMYAEVEDHGISVLETPLVNLSAYRSAALQGLPVHRVEPRKPYSRKAPACADQLKAVAIDLYPEWADAIRAVGAVGAVGAVTPNGKLGMGKSGVGHVH</sequence>
<evidence type="ECO:0000259" key="1">
    <source>
        <dbReference type="Pfam" id="PF13614"/>
    </source>
</evidence>
<dbReference type="PANTHER" id="PTHR13696">
    <property type="entry name" value="P-LOOP CONTAINING NUCLEOSIDE TRIPHOSPHATE HYDROLASE"/>
    <property type="match status" value="1"/>
</dbReference>
<name>A0ABZ3CP42_9GAMM</name>
<gene>
    <name evidence="2" type="ORF">AAGT95_13895</name>
</gene>
<dbReference type="Pfam" id="PF13614">
    <property type="entry name" value="AAA_31"/>
    <property type="match status" value="1"/>
</dbReference>
<accession>A0ABZ3CP42</accession>
<proteinExistence type="predicted"/>